<proteinExistence type="predicted"/>
<dbReference type="OrthoDB" id="2560571at2"/>
<keyword evidence="1" id="KW-0560">Oxidoreductase</keyword>
<evidence type="ECO:0000313" key="2">
    <source>
        <dbReference type="Proteomes" id="UP000249254"/>
    </source>
</evidence>
<gene>
    <name evidence="1" type="ORF">DJ017_15120</name>
</gene>
<dbReference type="GO" id="GO:0005506">
    <property type="term" value="F:iron ion binding"/>
    <property type="evidence" value="ECO:0007669"/>
    <property type="project" value="UniProtKB-ARBA"/>
</dbReference>
<organism evidence="1 2">
    <name type="scientific">Phenylobacterium soli</name>
    <dbReference type="NCBI Taxonomy" id="2170551"/>
    <lineage>
        <taxon>Bacteria</taxon>
        <taxon>Pseudomonadati</taxon>
        <taxon>Pseudomonadota</taxon>
        <taxon>Alphaproteobacteria</taxon>
        <taxon>Caulobacterales</taxon>
        <taxon>Caulobacteraceae</taxon>
        <taxon>Phenylobacterium</taxon>
    </lineage>
</organism>
<sequence>MSLALDYDWPALREAWDRDGVVKLPAALNAAQLAETLAAYEWSLANPGPGASRDRHTPEVTFYNDLFNPNALTGYREMLQRSPIPSYVAELWRTPDVWFFYEQVFLKEGGEVRRTPWHQDSSYLAIDGQDLAVVWISFDRLSQADSLEFVKGSHHGILYNGSAFKPGDDTAPLHRGSSLPRLPDIEGDRSGWDIVSWPVEPGDIIVFHPKVLHGGGATHGGMRRRTLTLRFFGDRSVYDPRDGGAGPPIKGFHQRMSAGAPFRDDSFLKLR</sequence>
<keyword evidence="2" id="KW-1185">Reference proteome</keyword>
<dbReference type="EMBL" id="QFYQ01000001">
    <property type="protein sequence ID" value="RAK55746.1"/>
    <property type="molecule type" value="Genomic_DNA"/>
</dbReference>
<dbReference type="RefSeq" id="WP_111529494.1">
    <property type="nucleotide sequence ID" value="NZ_JBHRSG010000003.1"/>
</dbReference>
<comment type="caution">
    <text evidence="1">The sequence shown here is derived from an EMBL/GenBank/DDBJ whole genome shotgun (WGS) entry which is preliminary data.</text>
</comment>
<name>A0A328API2_9CAUL</name>
<protein>
    <submittedName>
        <fullName evidence="1">Phytanoyl-CoA dioxygenase</fullName>
    </submittedName>
</protein>
<reference evidence="2" key="1">
    <citation type="submission" date="2018-05" db="EMBL/GenBank/DDBJ databases">
        <authorList>
            <person name="Li X."/>
        </authorList>
    </citation>
    <scope>NUCLEOTIDE SEQUENCE [LARGE SCALE GENOMIC DNA]</scope>
    <source>
        <strain evidence="2">LX32</strain>
    </source>
</reference>
<dbReference type="PANTHER" id="PTHR20883:SF49">
    <property type="entry name" value="PHYTANOYL-COA DIOXYGENASE"/>
    <property type="match status" value="1"/>
</dbReference>
<dbReference type="SUPFAM" id="SSF51197">
    <property type="entry name" value="Clavaminate synthase-like"/>
    <property type="match status" value="1"/>
</dbReference>
<dbReference type="GO" id="GO:0016706">
    <property type="term" value="F:2-oxoglutarate-dependent dioxygenase activity"/>
    <property type="evidence" value="ECO:0007669"/>
    <property type="project" value="UniProtKB-ARBA"/>
</dbReference>
<dbReference type="Proteomes" id="UP000249254">
    <property type="component" value="Unassembled WGS sequence"/>
</dbReference>
<evidence type="ECO:0000313" key="1">
    <source>
        <dbReference type="EMBL" id="RAK55746.1"/>
    </source>
</evidence>
<keyword evidence="1" id="KW-0223">Dioxygenase</keyword>
<dbReference type="InterPro" id="IPR008775">
    <property type="entry name" value="Phytyl_CoA_dOase-like"/>
</dbReference>
<dbReference type="Pfam" id="PF05721">
    <property type="entry name" value="PhyH"/>
    <property type="match status" value="1"/>
</dbReference>
<dbReference type="AlphaFoldDB" id="A0A328API2"/>
<dbReference type="PANTHER" id="PTHR20883">
    <property type="entry name" value="PHYTANOYL-COA DIOXYGENASE DOMAIN CONTAINING 1"/>
    <property type="match status" value="1"/>
</dbReference>
<dbReference type="Gene3D" id="2.60.120.620">
    <property type="entry name" value="q2cbj1_9rhob like domain"/>
    <property type="match status" value="1"/>
</dbReference>
<accession>A0A328API2</accession>